<dbReference type="AlphaFoldDB" id="A0A8S3Y0U8"/>
<comment type="caution">
    <text evidence="2">The sequence shown here is derived from an EMBL/GenBank/DDBJ whole genome shotgun (WGS) entry which is preliminary data.</text>
</comment>
<name>A0A8S3Y0U8_PARAO</name>
<evidence type="ECO:0000256" key="1">
    <source>
        <dbReference type="SAM" id="MobiDB-lite"/>
    </source>
</evidence>
<keyword evidence="3" id="KW-1185">Reference proteome</keyword>
<sequence length="129" mass="14378">MDSKTIDQPQVKSDDTSKVHKSKTESNVTNATTIINDTLIDQITTNDNILKAIIRALVAMGNSGRKLTTSCIKEMPITDLKNNKINNLFEFHNRISRKPQRGPLDGRCGESECEYYAHGPRHHNAGGRS</sequence>
<protein>
    <submittedName>
        <fullName evidence="2">(apollo) hypothetical protein</fullName>
    </submittedName>
</protein>
<dbReference type="Proteomes" id="UP000691718">
    <property type="component" value="Unassembled WGS sequence"/>
</dbReference>
<evidence type="ECO:0000313" key="3">
    <source>
        <dbReference type="Proteomes" id="UP000691718"/>
    </source>
</evidence>
<accession>A0A8S3Y0U8</accession>
<feature type="compositionally biased region" description="Basic and acidic residues" evidence="1">
    <location>
        <begin position="12"/>
        <end position="24"/>
    </location>
</feature>
<organism evidence="2 3">
    <name type="scientific">Parnassius apollo</name>
    <name type="common">Apollo butterfly</name>
    <name type="synonym">Papilio apollo</name>
    <dbReference type="NCBI Taxonomy" id="110799"/>
    <lineage>
        <taxon>Eukaryota</taxon>
        <taxon>Metazoa</taxon>
        <taxon>Ecdysozoa</taxon>
        <taxon>Arthropoda</taxon>
        <taxon>Hexapoda</taxon>
        <taxon>Insecta</taxon>
        <taxon>Pterygota</taxon>
        <taxon>Neoptera</taxon>
        <taxon>Endopterygota</taxon>
        <taxon>Lepidoptera</taxon>
        <taxon>Glossata</taxon>
        <taxon>Ditrysia</taxon>
        <taxon>Papilionoidea</taxon>
        <taxon>Papilionidae</taxon>
        <taxon>Parnassiinae</taxon>
        <taxon>Parnassini</taxon>
        <taxon>Parnassius</taxon>
        <taxon>Parnassius</taxon>
    </lineage>
</organism>
<feature type="compositionally biased region" description="Polar residues" evidence="1">
    <location>
        <begin position="1"/>
        <end position="11"/>
    </location>
</feature>
<dbReference type="EMBL" id="CAJQZP010001486">
    <property type="protein sequence ID" value="CAG5050456.1"/>
    <property type="molecule type" value="Genomic_DNA"/>
</dbReference>
<feature type="region of interest" description="Disordered" evidence="1">
    <location>
        <begin position="1"/>
        <end position="28"/>
    </location>
</feature>
<proteinExistence type="predicted"/>
<evidence type="ECO:0000313" key="2">
    <source>
        <dbReference type="EMBL" id="CAG5050456.1"/>
    </source>
</evidence>
<reference evidence="2" key="1">
    <citation type="submission" date="2021-04" db="EMBL/GenBank/DDBJ databases">
        <authorList>
            <person name="Tunstrom K."/>
        </authorList>
    </citation>
    <scope>NUCLEOTIDE SEQUENCE</scope>
</reference>
<gene>
    <name evidence="2" type="ORF">PAPOLLO_LOCUS24798</name>
</gene>